<dbReference type="Gene3D" id="3.90.70.10">
    <property type="entry name" value="Cysteine proteinases"/>
    <property type="match status" value="1"/>
</dbReference>
<keyword evidence="3" id="KW-1185">Reference proteome</keyword>
<dbReference type="GO" id="GO:0005634">
    <property type="term" value="C:nucleus"/>
    <property type="evidence" value="ECO:0007669"/>
    <property type="project" value="TreeGrafter"/>
</dbReference>
<dbReference type="InterPro" id="IPR018200">
    <property type="entry name" value="USP_CS"/>
</dbReference>
<dbReference type="PANTHER" id="PTHR24006">
    <property type="entry name" value="UBIQUITIN CARBOXYL-TERMINAL HYDROLASE"/>
    <property type="match status" value="1"/>
</dbReference>
<dbReference type="GO" id="GO:0016579">
    <property type="term" value="P:protein deubiquitination"/>
    <property type="evidence" value="ECO:0007669"/>
    <property type="project" value="InterPro"/>
</dbReference>
<protein>
    <recommendedName>
        <fullName evidence="1">USP domain-containing protein</fullName>
    </recommendedName>
</protein>
<dbReference type="InterPro" id="IPR028889">
    <property type="entry name" value="USP"/>
</dbReference>
<dbReference type="InterPro" id="IPR001394">
    <property type="entry name" value="Peptidase_C19_UCH"/>
</dbReference>
<feature type="domain" description="USP" evidence="1">
    <location>
        <begin position="57"/>
        <end position="322"/>
    </location>
</feature>
<dbReference type="AlphaFoldDB" id="A0A8C5C5Q2"/>
<name>A0A8C5C5Q2_GADMO</name>
<evidence type="ECO:0000313" key="2">
    <source>
        <dbReference type="Ensembl" id="ENSGMOP00000055623.1"/>
    </source>
</evidence>
<evidence type="ECO:0000313" key="3">
    <source>
        <dbReference type="Proteomes" id="UP000694546"/>
    </source>
</evidence>
<dbReference type="Ensembl" id="ENSGMOT00000068304.1">
    <property type="protein sequence ID" value="ENSGMOP00000053479.1"/>
    <property type="gene ID" value="ENSGMOG00000029648.1"/>
</dbReference>
<dbReference type="GO" id="GO:0005829">
    <property type="term" value="C:cytosol"/>
    <property type="evidence" value="ECO:0007669"/>
    <property type="project" value="TreeGrafter"/>
</dbReference>
<proteinExistence type="predicted"/>
<dbReference type="Proteomes" id="UP000694546">
    <property type="component" value="Chromosome 17"/>
</dbReference>
<dbReference type="PROSITE" id="PS50235">
    <property type="entry name" value="USP_3"/>
    <property type="match status" value="1"/>
</dbReference>
<reference evidence="2" key="1">
    <citation type="submission" date="2025-05" db="UniProtKB">
        <authorList>
            <consortium name="Ensembl"/>
        </authorList>
    </citation>
    <scope>IDENTIFICATION</scope>
</reference>
<evidence type="ECO:0000259" key="1">
    <source>
        <dbReference type="PROSITE" id="PS50235"/>
    </source>
</evidence>
<dbReference type="Ensembl" id="ENSGMOT00000046987.1">
    <property type="protein sequence ID" value="ENSGMOP00000055623.1"/>
    <property type="gene ID" value="ENSGMOG00000029648.1"/>
</dbReference>
<organism evidence="2 3">
    <name type="scientific">Gadus morhua</name>
    <name type="common">Atlantic cod</name>
    <dbReference type="NCBI Taxonomy" id="8049"/>
    <lineage>
        <taxon>Eukaryota</taxon>
        <taxon>Metazoa</taxon>
        <taxon>Chordata</taxon>
        <taxon>Craniata</taxon>
        <taxon>Vertebrata</taxon>
        <taxon>Euteleostomi</taxon>
        <taxon>Actinopterygii</taxon>
        <taxon>Neopterygii</taxon>
        <taxon>Teleostei</taxon>
        <taxon>Neoteleostei</taxon>
        <taxon>Acanthomorphata</taxon>
        <taxon>Zeiogadaria</taxon>
        <taxon>Gadariae</taxon>
        <taxon>Gadiformes</taxon>
        <taxon>Gadoidei</taxon>
        <taxon>Gadidae</taxon>
        <taxon>Gadus</taxon>
    </lineage>
</organism>
<dbReference type="Pfam" id="PF00443">
    <property type="entry name" value="UCH"/>
    <property type="match status" value="1"/>
</dbReference>
<dbReference type="InterPro" id="IPR038765">
    <property type="entry name" value="Papain-like_cys_pep_sf"/>
</dbReference>
<dbReference type="GO" id="GO:0004843">
    <property type="term" value="F:cysteine-type deubiquitinase activity"/>
    <property type="evidence" value="ECO:0007669"/>
    <property type="project" value="InterPro"/>
</dbReference>
<dbReference type="PROSITE" id="PS00973">
    <property type="entry name" value="USP_2"/>
    <property type="match status" value="1"/>
</dbReference>
<dbReference type="SUPFAM" id="SSF54001">
    <property type="entry name" value="Cysteine proteinases"/>
    <property type="match status" value="1"/>
</dbReference>
<dbReference type="InterPro" id="IPR050164">
    <property type="entry name" value="Peptidase_C19"/>
</dbReference>
<sequence length="322" mass="36553">MRRSLVNQVIRLSNRKPGHSSYILLDVLIGMYRPGYGGISVVFLCVSLSHDAEPKYKGLRNQGSTDYLNSVLQVLFMTKEFRDAVQSESSHTSYIDADLKDLFLQLKTSSPTTEYIICKLGIENVMKQQDAAQYFEKILSLASPEASQVFHGRLIHRTSCLCGESTDEHNSFWTLNLPINNTHNGVYNVEDGLKQFFSQSKLTGENQVYCDECKAKADTTTECEVGLYPKVLVLLLKRFEFSYYEMDYVKNNCPVDVPLNIDIPKGVSYELYATVDHVGDLRGGHYTATIQPADDGGCWYDFNDSWVTPKNNFNPIKYVNFF</sequence>
<dbReference type="GeneTree" id="ENSGT00940000174573"/>
<accession>A0A8C5C5Q2</accession>
<dbReference type="CDD" id="cd02257">
    <property type="entry name" value="Peptidase_C19"/>
    <property type="match status" value="1"/>
</dbReference>
<dbReference type="PANTHER" id="PTHR24006:SF899">
    <property type="entry name" value="UBIQUITIN CARBOXYL-TERMINAL HYDROLASE"/>
    <property type="match status" value="1"/>
</dbReference>